<evidence type="ECO:0000313" key="3">
    <source>
        <dbReference type="Proteomes" id="UP000583266"/>
    </source>
</evidence>
<dbReference type="InterPro" id="IPR032299">
    <property type="entry name" value="DUF4843"/>
</dbReference>
<keyword evidence="3" id="KW-1185">Reference proteome</keyword>
<dbReference type="Pfam" id="PF16132">
    <property type="entry name" value="DUF4843"/>
    <property type="match status" value="1"/>
</dbReference>
<dbReference type="RefSeq" id="WP_169223854.1">
    <property type="nucleotide sequence ID" value="NZ_JABBGC010000001.1"/>
</dbReference>
<organism evidence="2 3">
    <name type="scientific">Chitinophaga fulva</name>
    <dbReference type="NCBI Taxonomy" id="2728842"/>
    <lineage>
        <taxon>Bacteria</taxon>
        <taxon>Pseudomonadati</taxon>
        <taxon>Bacteroidota</taxon>
        <taxon>Chitinophagia</taxon>
        <taxon>Chitinophagales</taxon>
        <taxon>Chitinophagaceae</taxon>
        <taxon>Chitinophaga</taxon>
    </lineage>
</organism>
<keyword evidence="1" id="KW-0732">Signal</keyword>
<dbReference type="Proteomes" id="UP000583266">
    <property type="component" value="Unassembled WGS sequence"/>
</dbReference>
<comment type="caution">
    <text evidence="2">The sequence shown here is derived from an EMBL/GenBank/DDBJ whole genome shotgun (WGS) entry which is preliminary data.</text>
</comment>
<reference evidence="2 3" key="1">
    <citation type="submission" date="2020-04" db="EMBL/GenBank/DDBJ databases">
        <title>Chitinophaga sp. G-6-1-13 sp. nov., isolated from soil.</title>
        <authorList>
            <person name="Dahal R.H."/>
            <person name="Chaudhary D.K."/>
        </authorList>
    </citation>
    <scope>NUCLEOTIDE SEQUENCE [LARGE SCALE GENOMIC DNA]</scope>
    <source>
        <strain evidence="2 3">G-6-1-13</strain>
    </source>
</reference>
<sequence length="255" mass="28744">MIKHLQYIAVTAGLLLLLASCRKAEIPTYATDDDVYFSVVRAFVTYDTTIVTFAYTPSATDTTMVLRVATLGKPVNRERNVSYRVIDTSASAAALHTHFDLPARLVVPPDSVNCYLPVVLHKTLDMSKRTFSITLQLEPNNEFNTRLQVLVKDKNNNLFTSLVRHVILVDNRLNKPAKGWYDDFFGPFSTKKMLLMSDLLELPVLELYTKISNADPGGTRFYANYLKIYLKDMEAAGTPVLEDDGTPMKMGKYMQ</sequence>
<evidence type="ECO:0000313" key="2">
    <source>
        <dbReference type="EMBL" id="NML36746.1"/>
    </source>
</evidence>
<evidence type="ECO:0000256" key="1">
    <source>
        <dbReference type="SAM" id="SignalP"/>
    </source>
</evidence>
<dbReference type="PROSITE" id="PS51257">
    <property type="entry name" value="PROKAR_LIPOPROTEIN"/>
    <property type="match status" value="1"/>
</dbReference>
<feature type="signal peptide" evidence="1">
    <location>
        <begin position="1"/>
        <end position="24"/>
    </location>
</feature>
<dbReference type="EMBL" id="JABBGC010000001">
    <property type="protein sequence ID" value="NML36746.1"/>
    <property type="molecule type" value="Genomic_DNA"/>
</dbReference>
<accession>A0A848GF86</accession>
<gene>
    <name evidence="2" type="ORF">HHL17_05995</name>
</gene>
<dbReference type="AlphaFoldDB" id="A0A848GF86"/>
<proteinExistence type="predicted"/>
<name>A0A848GF86_9BACT</name>
<protein>
    <submittedName>
        <fullName evidence="2">DUF4843 domain-containing protein</fullName>
    </submittedName>
</protein>
<feature type="chain" id="PRO_5032566008" evidence="1">
    <location>
        <begin position="25"/>
        <end position="255"/>
    </location>
</feature>